<dbReference type="EMBL" id="QKWW01000143">
    <property type="protein sequence ID" value="PZT52004.1"/>
    <property type="molecule type" value="Genomic_DNA"/>
</dbReference>
<proteinExistence type="predicted"/>
<evidence type="ECO:0000313" key="1">
    <source>
        <dbReference type="EMBL" id="PZT52004.1"/>
    </source>
</evidence>
<sequence>MAIWMVVNTVYFNDGSGEIYGYKIKDEASAKRRIISSQTADRLTAEGKLRVLERQELSFCSVERGYVEKELDGLAPKEGADKHEPV</sequence>
<protein>
    <recommendedName>
        <fullName evidence="3">DUF3892 domain-containing protein</fullName>
    </recommendedName>
</protein>
<evidence type="ECO:0000313" key="2">
    <source>
        <dbReference type="Proteomes" id="UP000249204"/>
    </source>
</evidence>
<comment type="caution">
    <text evidence="1">The sequence shown here is derived from an EMBL/GenBank/DDBJ whole genome shotgun (WGS) entry which is preliminary data.</text>
</comment>
<accession>A0A2W6N7Z4</accession>
<dbReference type="RefSeq" id="WP_111273749.1">
    <property type="nucleotide sequence ID" value="NZ_QKWW01000143.1"/>
</dbReference>
<dbReference type="Proteomes" id="UP000249204">
    <property type="component" value="Unassembled WGS sequence"/>
</dbReference>
<gene>
    <name evidence="1" type="ORF">DN757_29710</name>
</gene>
<dbReference type="AlphaFoldDB" id="A0A2W6N7Z4"/>
<evidence type="ECO:0008006" key="3">
    <source>
        <dbReference type="Google" id="ProtNLM"/>
    </source>
</evidence>
<organism evidence="1 2">
    <name type="scientific">Paenibacillus silvae</name>
    <dbReference type="NCBI Taxonomy" id="1325358"/>
    <lineage>
        <taxon>Bacteria</taxon>
        <taxon>Bacillati</taxon>
        <taxon>Bacillota</taxon>
        <taxon>Bacilli</taxon>
        <taxon>Bacillales</taxon>
        <taxon>Paenibacillaceae</taxon>
        <taxon>Paenibacillus</taxon>
    </lineage>
</organism>
<name>A0A2W6N7Z4_9BACL</name>
<reference evidence="1 2" key="1">
    <citation type="submission" date="2018-06" db="EMBL/GenBank/DDBJ databases">
        <title>Isolation of heavy metals resistant Paenibacillus silvae NC2 from Gold-Copper mine in ZiJin, China.</title>
        <authorList>
            <person name="Xu J."/>
            <person name="Mazhar H.S."/>
            <person name="Rensing C."/>
        </authorList>
    </citation>
    <scope>NUCLEOTIDE SEQUENCE [LARGE SCALE GENOMIC DNA]</scope>
    <source>
        <strain evidence="1 2">NC2</strain>
    </source>
</reference>